<comment type="caution">
    <text evidence="3">The sequence shown here is derived from an EMBL/GenBank/DDBJ whole genome shotgun (WGS) entry which is preliminary data.</text>
</comment>
<evidence type="ECO:0000256" key="1">
    <source>
        <dbReference type="SAM" id="MobiDB-lite"/>
    </source>
</evidence>
<accession>A0ABU4H3D8</accession>
<keyword evidence="2" id="KW-1133">Transmembrane helix</keyword>
<dbReference type="EMBL" id="JAWQEV010000003">
    <property type="protein sequence ID" value="MDW4573232.1"/>
    <property type="molecule type" value="Genomic_DNA"/>
</dbReference>
<evidence type="ECO:0000256" key="2">
    <source>
        <dbReference type="SAM" id="Phobius"/>
    </source>
</evidence>
<sequence length="274" mass="28262">MSTADAQPTLPLPDLEPAGEPERPRRRAWPWILAFAIVAVLAVAAWFAAEAIARQVVTGVVRDQVRTQLALPADQPIDVDIPGVLIPQLIGGSIDELTIASDDVEFGGVTGDVTVTANDVAVRGTGEMSGATATVALDEQQLRTLLGSLEGFPVDTLALDAPDVTMTLDLQLFGMGIPVGVALTPSVAEGGSIVLTPASLQLGQSAVSADALRDQFGGVADTVLRDWDVCVAQYLPAGVTLTAVAVEGDQLVADFDVDGAIATDPALRENGTCA</sequence>
<keyword evidence="2" id="KW-0812">Transmembrane</keyword>
<keyword evidence="4" id="KW-1185">Reference proteome</keyword>
<dbReference type="RefSeq" id="WP_318353747.1">
    <property type="nucleotide sequence ID" value="NZ_JAWQEV010000003.1"/>
</dbReference>
<dbReference type="Pfam" id="PF11209">
    <property type="entry name" value="LmeA"/>
    <property type="match status" value="1"/>
</dbReference>
<dbReference type="Proteomes" id="UP001283109">
    <property type="component" value="Unassembled WGS sequence"/>
</dbReference>
<feature type="region of interest" description="Disordered" evidence="1">
    <location>
        <begin position="1"/>
        <end position="22"/>
    </location>
</feature>
<proteinExistence type="predicted"/>
<dbReference type="InterPro" id="IPR021373">
    <property type="entry name" value="DUF2993"/>
</dbReference>
<evidence type="ECO:0000313" key="4">
    <source>
        <dbReference type="Proteomes" id="UP001283109"/>
    </source>
</evidence>
<name>A0ABU4H3D8_9MICO</name>
<gene>
    <name evidence="3" type="ORF">R8Z58_10665</name>
</gene>
<organism evidence="3 4">
    <name type="scientific">Microbacterium arthrosphaerae</name>
    <dbReference type="NCBI Taxonomy" id="792652"/>
    <lineage>
        <taxon>Bacteria</taxon>
        <taxon>Bacillati</taxon>
        <taxon>Actinomycetota</taxon>
        <taxon>Actinomycetes</taxon>
        <taxon>Micrococcales</taxon>
        <taxon>Microbacteriaceae</taxon>
        <taxon>Microbacterium</taxon>
    </lineage>
</organism>
<evidence type="ECO:0000313" key="3">
    <source>
        <dbReference type="EMBL" id="MDW4573232.1"/>
    </source>
</evidence>
<keyword evidence="2" id="KW-0472">Membrane</keyword>
<feature type="transmembrane region" description="Helical" evidence="2">
    <location>
        <begin position="28"/>
        <end position="49"/>
    </location>
</feature>
<protein>
    <submittedName>
        <fullName evidence="3">DUF2993 domain-containing protein</fullName>
    </submittedName>
</protein>
<reference evidence="3 4" key="1">
    <citation type="submission" date="2023-11" db="EMBL/GenBank/DDBJ databases">
        <title>Draft genome sequence of Microbacterium arthrosphaerae JCM 30492.</title>
        <authorList>
            <person name="Zhang G."/>
            <person name="Ding Y."/>
        </authorList>
    </citation>
    <scope>NUCLEOTIDE SEQUENCE [LARGE SCALE GENOMIC DNA]</scope>
    <source>
        <strain evidence="3 4">JCM 30492</strain>
    </source>
</reference>